<dbReference type="GO" id="GO:0008270">
    <property type="term" value="F:zinc ion binding"/>
    <property type="evidence" value="ECO:0007669"/>
    <property type="project" value="UniProtKB-KW"/>
</dbReference>
<keyword evidence="7" id="KW-0677">Repeat</keyword>
<keyword evidence="8" id="KW-0863">Zinc-finger</keyword>
<reference evidence="13 14" key="1">
    <citation type="submission" date="2019-02" db="EMBL/GenBank/DDBJ databases">
        <title>Prokaryotic population dynamics and viral predation in marine succession experiment using metagenomics: the confinement effect.</title>
        <authorList>
            <person name="Haro-Moreno J.M."/>
            <person name="Rodriguez-Valera F."/>
            <person name="Lopez-Perez M."/>
        </authorList>
    </citation>
    <scope>NUCLEOTIDE SEQUENCE [LARGE SCALE GENOMIC DNA]</scope>
    <source>
        <strain evidence="13">MED-G166</strain>
    </source>
</reference>
<dbReference type="InterPro" id="IPR001623">
    <property type="entry name" value="DnaJ_domain"/>
</dbReference>
<dbReference type="PROSITE" id="PS50076">
    <property type="entry name" value="DNAJ_2"/>
    <property type="match status" value="1"/>
</dbReference>
<dbReference type="AlphaFoldDB" id="A0A520MU35"/>
<feature type="domain" description="J" evidence="12">
    <location>
        <begin position="5"/>
        <end position="70"/>
    </location>
</feature>
<evidence type="ECO:0000256" key="10">
    <source>
        <dbReference type="ARBA" id="ARBA00023016"/>
    </source>
</evidence>
<dbReference type="Pfam" id="PF01556">
    <property type="entry name" value="DnaJ_C"/>
    <property type="match status" value="1"/>
</dbReference>
<name>A0A520MU35_9GAMM</name>
<evidence type="ECO:0000256" key="11">
    <source>
        <dbReference type="ARBA" id="ARBA00023186"/>
    </source>
</evidence>
<keyword evidence="4" id="KW-0963">Cytoplasm</keyword>
<dbReference type="InterPro" id="IPR008971">
    <property type="entry name" value="HSP40/DnaJ_pept-bd"/>
</dbReference>
<organism evidence="13 14">
    <name type="scientific">SAR86 cluster bacterium</name>
    <dbReference type="NCBI Taxonomy" id="2030880"/>
    <lineage>
        <taxon>Bacteria</taxon>
        <taxon>Pseudomonadati</taxon>
        <taxon>Pseudomonadota</taxon>
        <taxon>Gammaproteobacteria</taxon>
        <taxon>SAR86 cluster</taxon>
    </lineage>
</organism>
<dbReference type="GO" id="GO:0005737">
    <property type="term" value="C:cytoplasm"/>
    <property type="evidence" value="ECO:0007669"/>
    <property type="project" value="UniProtKB-SubCell"/>
</dbReference>
<evidence type="ECO:0000313" key="14">
    <source>
        <dbReference type="Proteomes" id="UP000320146"/>
    </source>
</evidence>
<evidence type="ECO:0000256" key="2">
    <source>
        <dbReference type="ARBA" id="ARBA00004496"/>
    </source>
</evidence>
<evidence type="ECO:0000256" key="7">
    <source>
        <dbReference type="ARBA" id="ARBA00022737"/>
    </source>
</evidence>
<dbReference type="Pfam" id="PF00226">
    <property type="entry name" value="DnaJ"/>
    <property type="match status" value="1"/>
</dbReference>
<comment type="subcellular location">
    <subcellularLocation>
        <location evidence="2">Cytoplasm</location>
    </subcellularLocation>
</comment>
<sequence length="307" mass="34165">MVKRDYYEILGVDRNVSAPDLKKAFKRLAIKYHPDKNPGNSEAENKFKEAAEAYEVLSDQAKRQTYDQFGHQGVNSNFGQSGFQNVDINDIFSNIFGGDEIFGDIFGDIFGRAGSRRPPRGRNIQMAFEMSLEEAVYGKDVEIRLPNSNKKVSVNIPAGVDTGNKIRLSGEGEASQYGGEHGDLFIVVQVQKHDFLEREGNHLYCEVPIRVDQAILGAEIEIPTLSKKVLLKIPSETQTGKIFKLRDLGAGSLRGKTTGDLFVRVVVETPSKLSSKQKTAIESAFSGIKKNFYEADSFTSKINKKFK</sequence>
<keyword evidence="9" id="KW-0862">Zinc</keyword>
<dbReference type="FunFam" id="2.60.260.20:FF:000004">
    <property type="entry name" value="Molecular chaperone DnaJ"/>
    <property type="match status" value="1"/>
</dbReference>
<comment type="cofactor">
    <cofactor evidence="1">
        <name>Zn(2+)</name>
        <dbReference type="ChEBI" id="CHEBI:29105"/>
    </cofactor>
</comment>
<evidence type="ECO:0000256" key="6">
    <source>
        <dbReference type="ARBA" id="ARBA00022723"/>
    </source>
</evidence>
<evidence type="ECO:0000256" key="5">
    <source>
        <dbReference type="ARBA" id="ARBA00022705"/>
    </source>
</evidence>
<keyword evidence="10" id="KW-0346">Stress response</keyword>
<accession>A0A520MU35</accession>
<dbReference type="InterPro" id="IPR018253">
    <property type="entry name" value="DnaJ_domain_CS"/>
</dbReference>
<dbReference type="PRINTS" id="PR00625">
    <property type="entry name" value="JDOMAIN"/>
</dbReference>
<dbReference type="PANTHER" id="PTHR43096">
    <property type="entry name" value="DNAJ HOMOLOG 1, MITOCHONDRIAL-RELATED"/>
    <property type="match status" value="1"/>
</dbReference>
<keyword evidence="5" id="KW-0235">DNA replication</keyword>
<evidence type="ECO:0000256" key="4">
    <source>
        <dbReference type="ARBA" id="ARBA00022490"/>
    </source>
</evidence>
<evidence type="ECO:0000256" key="9">
    <source>
        <dbReference type="ARBA" id="ARBA00022833"/>
    </source>
</evidence>
<dbReference type="InterPro" id="IPR002939">
    <property type="entry name" value="DnaJ_C"/>
</dbReference>
<evidence type="ECO:0000256" key="3">
    <source>
        <dbReference type="ARBA" id="ARBA00011738"/>
    </source>
</evidence>
<dbReference type="GO" id="GO:0051082">
    <property type="term" value="F:unfolded protein binding"/>
    <property type="evidence" value="ECO:0007669"/>
    <property type="project" value="InterPro"/>
</dbReference>
<dbReference type="InterPro" id="IPR036869">
    <property type="entry name" value="J_dom_sf"/>
</dbReference>
<keyword evidence="11" id="KW-0143">Chaperone</keyword>
<dbReference type="GO" id="GO:0042026">
    <property type="term" value="P:protein refolding"/>
    <property type="evidence" value="ECO:0007669"/>
    <property type="project" value="TreeGrafter"/>
</dbReference>
<dbReference type="PANTHER" id="PTHR43096:SF48">
    <property type="entry name" value="CHAPERONE PROTEIN DNAJ"/>
    <property type="match status" value="1"/>
</dbReference>
<proteinExistence type="predicted"/>
<dbReference type="FunFam" id="1.10.287.110:FF:000034">
    <property type="entry name" value="Chaperone protein DnaJ"/>
    <property type="match status" value="1"/>
</dbReference>
<dbReference type="Proteomes" id="UP000320146">
    <property type="component" value="Unassembled WGS sequence"/>
</dbReference>
<dbReference type="Gene3D" id="2.60.260.20">
    <property type="entry name" value="Urease metallochaperone UreE, N-terminal domain"/>
    <property type="match status" value="2"/>
</dbReference>
<dbReference type="EMBL" id="SHBL01000004">
    <property type="protein sequence ID" value="RZO24704.1"/>
    <property type="molecule type" value="Genomic_DNA"/>
</dbReference>
<dbReference type="SMART" id="SM00271">
    <property type="entry name" value="DnaJ"/>
    <property type="match status" value="1"/>
</dbReference>
<dbReference type="GO" id="GO:0006260">
    <property type="term" value="P:DNA replication"/>
    <property type="evidence" value="ECO:0007669"/>
    <property type="project" value="UniProtKB-KW"/>
</dbReference>
<dbReference type="CDD" id="cd10747">
    <property type="entry name" value="DnaJ_C"/>
    <property type="match status" value="1"/>
</dbReference>
<evidence type="ECO:0000256" key="8">
    <source>
        <dbReference type="ARBA" id="ARBA00022771"/>
    </source>
</evidence>
<comment type="caution">
    <text evidence="13">The sequence shown here is derived from an EMBL/GenBank/DDBJ whole genome shotgun (WGS) entry which is preliminary data.</text>
</comment>
<gene>
    <name evidence="13" type="ORF">EVA99_01040</name>
</gene>
<evidence type="ECO:0000256" key="1">
    <source>
        <dbReference type="ARBA" id="ARBA00001947"/>
    </source>
</evidence>
<keyword evidence="6" id="KW-0479">Metal-binding</keyword>
<dbReference type="PROSITE" id="PS00636">
    <property type="entry name" value="DNAJ_1"/>
    <property type="match status" value="1"/>
</dbReference>
<protein>
    <recommendedName>
        <fullName evidence="12">J domain-containing protein</fullName>
    </recommendedName>
</protein>
<comment type="subunit">
    <text evidence="3">Homodimer.</text>
</comment>
<evidence type="ECO:0000313" key="13">
    <source>
        <dbReference type="EMBL" id="RZO24704.1"/>
    </source>
</evidence>
<dbReference type="CDD" id="cd06257">
    <property type="entry name" value="DnaJ"/>
    <property type="match status" value="1"/>
</dbReference>
<evidence type="ECO:0000259" key="12">
    <source>
        <dbReference type="PROSITE" id="PS50076"/>
    </source>
</evidence>
<dbReference type="Gene3D" id="1.10.287.110">
    <property type="entry name" value="DnaJ domain"/>
    <property type="match status" value="1"/>
</dbReference>
<dbReference type="SUPFAM" id="SSF49493">
    <property type="entry name" value="HSP40/DnaJ peptide-binding domain"/>
    <property type="match status" value="2"/>
</dbReference>
<dbReference type="SUPFAM" id="SSF46565">
    <property type="entry name" value="Chaperone J-domain"/>
    <property type="match status" value="1"/>
</dbReference>